<proteinExistence type="predicted"/>
<protein>
    <submittedName>
        <fullName evidence="2">Uncharacterized protein</fullName>
    </submittedName>
</protein>
<keyword evidence="1" id="KW-1133">Transmembrane helix</keyword>
<gene>
    <name evidence="2" type="ORF">V757_10615</name>
</gene>
<evidence type="ECO:0000313" key="2">
    <source>
        <dbReference type="EMBL" id="ETD68034.1"/>
    </source>
</evidence>
<sequence>MIDHALKIEKIITLINVILLVFMILMVFVNVVLRYGFNSGISVSVEISSICFCYGFVILEA</sequence>
<dbReference type="Proteomes" id="UP000018766">
    <property type="component" value="Unassembled WGS sequence"/>
</dbReference>
<name>V8FUU3_9BURK</name>
<comment type="caution">
    <text evidence="2">The sequence shown here is derived from an EMBL/GenBank/DDBJ whole genome shotgun (WGS) entry which is preliminary data.</text>
</comment>
<dbReference type="PATRIC" id="fig|1414851.3.peg.2217"/>
<keyword evidence="1" id="KW-0812">Transmembrane</keyword>
<dbReference type="AlphaFoldDB" id="V8FUU3"/>
<keyword evidence="1" id="KW-0472">Membrane</keyword>
<organism evidence="2 3">
    <name type="scientific">Pelistega indica</name>
    <dbReference type="NCBI Taxonomy" id="1414851"/>
    <lineage>
        <taxon>Bacteria</taxon>
        <taxon>Pseudomonadati</taxon>
        <taxon>Pseudomonadota</taxon>
        <taxon>Betaproteobacteria</taxon>
        <taxon>Burkholderiales</taxon>
        <taxon>Alcaligenaceae</taxon>
        <taxon>Pelistega</taxon>
    </lineage>
</organism>
<reference evidence="2 3" key="1">
    <citation type="submission" date="2013-11" db="EMBL/GenBank/DDBJ databases">
        <title>Genomic analysis of Pelistega sp. HM-7.</title>
        <authorList>
            <person name="Kumbhare S.V."/>
            <person name="Shetty S.A."/>
            <person name="Sharma O."/>
            <person name="Dhotre D.P."/>
        </authorList>
    </citation>
    <scope>NUCLEOTIDE SEQUENCE [LARGE SCALE GENOMIC DNA]</scope>
    <source>
        <strain evidence="2 3">HM-7</strain>
    </source>
</reference>
<evidence type="ECO:0000256" key="1">
    <source>
        <dbReference type="SAM" id="Phobius"/>
    </source>
</evidence>
<dbReference type="EMBL" id="AYSV01000111">
    <property type="protein sequence ID" value="ETD68034.1"/>
    <property type="molecule type" value="Genomic_DNA"/>
</dbReference>
<feature type="transmembrane region" description="Helical" evidence="1">
    <location>
        <begin position="39"/>
        <end position="59"/>
    </location>
</feature>
<keyword evidence="3" id="KW-1185">Reference proteome</keyword>
<feature type="transmembrane region" description="Helical" evidence="1">
    <location>
        <begin position="12"/>
        <end position="33"/>
    </location>
</feature>
<accession>V8FUU3</accession>
<evidence type="ECO:0000313" key="3">
    <source>
        <dbReference type="Proteomes" id="UP000018766"/>
    </source>
</evidence>